<name>A0AAE1LDI1_9NEOP</name>
<accession>A0AAE1LDI1</accession>
<gene>
    <name evidence="1" type="ORF">KUF71_023565</name>
</gene>
<dbReference type="Proteomes" id="UP001219518">
    <property type="component" value="Unassembled WGS sequence"/>
</dbReference>
<reference evidence="1" key="2">
    <citation type="journal article" date="2023" name="BMC Genomics">
        <title>Pest status, molecular evolution, and epigenetic factors derived from the genome assembly of Frankliniella fusca, a thysanopteran phytovirus vector.</title>
        <authorList>
            <person name="Catto M.A."/>
            <person name="Labadie P.E."/>
            <person name="Jacobson A.L."/>
            <person name="Kennedy G.G."/>
            <person name="Srinivasan R."/>
            <person name="Hunt B.G."/>
        </authorList>
    </citation>
    <scope>NUCLEOTIDE SEQUENCE</scope>
    <source>
        <strain evidence="1">PL_HMW_Pooled</strain>
    </source>
</reference>
<reference evidence="1" key="1">
    <citation type="submission" date="2021-07" db="EMBL/GenBank/DDBJ databases">
        <authorList>
            <person name="Catto M.A."/>
            <person name="Jacobson A."/>
            <person name="Kennedy G."/>
            <person name="Labadie P."/>
            <person name="Hunt B.G."/>
            <person name="Srinivasan R."/>
        </authorList>
    </citation>
    <scope>NUCLEOTIDE SEQUENCE</scope>
    <source>
        <strain evidence="1">PL_HMW_Pooled</strain>
        <tissue evidence="1">Head</tissue>
    </source>
</reference>
<keyword evidence="2" id="KW-1185">Reference proteome</keyword>
<proteinExistence type="predicted"/>
<protein>
    <submittedName>
        <fullName evidence="1">Error-prone DNA polymerase</fullName>
    </submittedName>
</protein>
<comment type="caution">
    <text evidence="1">The sequence shown here is derived from an EMBL/GenBank/DDBJ whole genome shotgun (WGS) entry which is preliminary data.</text>
</comment>
<sequence length="378" mass="41050">MKTSTSGFPQRAVLRASQHFFAGRGAGIQYRDEEAEGVVGGAALARDVVAELLPGPQRVEHGLVQQLHQQLRHAALDHGGAAALVVVDGAAVLVVLVEGPHPAAPLAKWHLRGALVLGLTQREVGPLLRVLRLTCSSRDMRSSLASLVGLTKVLWYRRRRLSCMAANSAPSTCSATRASCAKMASSSSGSFWLAAYKGTAGWKKRCGVFYFTAYRAENIFFAFGKDGNAGHFLLVLRSAQIEQHSVLQGLDGQRRHQLEVEEGDGQLERVIPPVPDLEDAVVQDTRRVLGRGLAVERQRREVCRQKPAARKKRPCGLAPRHESIQALGMSRTLYGVRNQGSTRSKAAPPRARLDMNMTFTVSGRSWSTKSCTACGTLL</sequence>
<evidence type="ECO:0000313" key="1">
    <source>
        <dbReference type="EMBL" id="KAK3914152.1"/>
    </source>
</evidence>
<organism evidence="1 2">
    <name type="scientific">Frankliniella fusca</name>
    <dbReference type="NCBI Taxonomy" id="407009"/>
    <lineage>
        <taxon>Eukaryota</taxon>
        <taxon>Metazoa</taxon>
        <taxon>Ecdysozoa</taxon>
        <taxon>Arthropoda</taxon>
        <taxon>Hexapoda</taxon>
        <taxon>Insecta</taxon>
        <taxon>Pterygota</taxon>
        <taxon>Neoptera</taxon>
        <taxon>Paraneoptera</taxon>
        <taxon>Thysanoptera</taxon>
        <taxon>Terebrantia</taxon>
        <taxon>Thripoidea</taxon>
        <taxon>Thripidae</taxon>
        <taxon>Frankliniella</taxon>
    </lineage>
</organism>
<dbReference type="EMBL" id="JAHWGI010000352">
    <property type="protein sequence ID" value="KAK3914152.1"/>
    <property type="molecule type" value="Genomic_DNA"/>
</dbReference>
<dbReference type="AlphaFoldDB" id="A0AAE1LDI1"/>
<evidence type="ECO:0000313" key="2">
    <source>
        <dbReference type="Proteomes" id="UP001219518"/>
    </source>
</evidence>